<evidence type="ECO:0000313" key="4">
    <source>
        <dbReference type="Proteomes" id="UP000759131"/>
    </source>
</evidence>
<dbReference type="PROSITE" id="PS50082">
    <property type="entry name" value="WD_REPEATS_2"/>
    <property type="match status" value="1"/>
</dbReference>
<dbReference type="PANTHER" id="PTHR22840:SF12">
    <property type="entry name" value="WD REPEAT-CONTAINING PROTEIN 36"/>
    <property type="match status" value="1"/>
</dbReference>
<feature type="repeat" description="WD" evidence="1">
    <location>
        <begin position="267"/>
        <end position="298"/>
    </location>
</feature>
<gene>
    <name evidence="3" type="ORF">OSB1V03_LOCUS5484</name>
</gene>
<dbReference type="FunFam" id="2.130.10.10:FF:000109">
    <property type="entry name" value="WD repeat domain 36"/>
    <property type="match status" value="1"/>
</dbReference>
<feature type="non-terminal residue" evidence="3">
    <location>
        <position position="1"/>
    </location>
</feature>
<dbReference type="AlphaFoldDB" id="A0A7R9KKV9"/>
<dbReference type="Gene3D" id="2.130.10.10">
    <property type="entry name" value="YVTN repeat-like/Quinoprotein amine dehydrogenase"/>
    <property type="match status" value="2"/>
</dbReference>
<feature type="domain" description="WDR36/Utp21 N-terminal" evidence="2">
    <location>
        <begin position="36"/>
        <end position="301"/>
    </location>
</feature>
<organism evidence="3">
    <name type="scientific">Medioppia subpectinata</name>
    <dbReference type="NCBI Taxonomy" id="1979941"/>
    <lineage>
        <taxon>Eukaryota</taxon>
        <taxon>Metazoa</taxon>
        <taxon>Ecdysozoa</taxon>
        <taxon>Arthropoda</taxon>
        <taxon>Chelicerata</taxon>
        <taxon>Arachnida</taxon>
        <taxon>Acari</taxon>
        <taxon>Acariformes</taxon>
        <taxon>Sarcoptiformes</taxon>
        <taxon>Oribatida</taxon>
        <taxon>Brachypylina</taxon>
        <taxon>Oppioidea</taxon>
        <taxon>Oppiidae</taxon>
        <taxon>Medioppia</taxon>
    </lineage>
</organism>
<proteinExistence type="predicted"/>
<dbReference type="Pfam" id="PF25171">
    <property type="entry name" value="Beta-prop_WDR36-Utp21_1st"/>
    <property type="match status" value="1"/>
</dbReference>
<dbReference type="PANTHER" id="PTHR22840">
    <property type="entry name" value="WD REPEAT-CONTAINING PROTEIN 36"/>
    <property type="match status" value="1"/>
</dbReference>
<evidence type="ECO:0000256" key="1">
    <source>
        <dbReference type="PROSITE-ProRule" id="PRU00221"/>
    </source>
</evidence>
<name>A0A7R9KKV9_9ACAR</name>
<dbReference type="GO" id="GO:0032040">
    <property type="term" value="C:small-subunit processome"/>
    <property type="evidence" value="ECO:0007669"/>
    <property type="project" value="TreeGrafter"/>
</dbReference>
<dbReference type="EMBL" id="CAJPIZ010002770">
    <property type="protein sequence ID" value="CAG2105478.1"/>
    <property type="molecule type" value="Genomic_DNA"/>
</dbReference>
<protein>
    <recommendedName>
        <fullName evidence="2">WDR36/Utp21 N-terminal domain-containing protein</fullName>
    </recommendedName>
</protein>
<dbReference type="InterPro" id="IPR015943">
    <property type="entry name" value="WD40/YVTN_repeat-like_dom_sf"/>
</dbReference>
<dbReference type="OrthoDB" id="6497870at2759"/>
<evidence type="ECO:0000259" key="2">
    <source>
        <dbReference type="Pfam" id="PF25171"/>
    </source>
</evidence>
<keyword evidence="4" id="KW-1185">Reference proteome</keyword>
<dbReference type="InterPro" id="IPR001680">
    <property type="entry name" value="WD40_rpt"/>
</dbReference>
<evidence type="ECO:0000313" key="3">
    <source>
        <dbReference type="EMBL" id="CAD7625048.1"/>
    </source>
</evidence>
<sequence length="348" mass="39367">MDTSSRIFEGVKSVGLVSTHIPHIVRYIDKLSQIKVITVSNNTFLVFNNKLKLIETCVAHSSDINVITSDSKYVYTSADNEIFGWKYGHKWKCKSFVGCLQRVEHILPFGPHLIGIDAENVLRVWEIRSQELTQTLPFNGDSFRMTSIIHPSTYINKVLIGSSQGSLQLWNLRTQTLIHTFVGWKSRVTQLSQAPAIDIVAIGLENGSIYIHNLRIDETLMKFRQDWGSVQSMSFRSDGKPYMVSSSATGHLAVWNLEDKRLESQMRHIHSGPVVGTTFIEREPLLVTNSSDNSLKIWCFDESDSTGRILYQREGHTKSPTRIRFHGSKGQYVLSAGLDSSLRAFSIF</sequence>
<dbReference type="InterPro" id="IPR059157">
    <property type="entry name" value="WDR36-Utp21_N"/>
</dbReference>
<reference evidence="3" key="1">
    <citation type="submission" date="2020-11" db="EMBL/GenBank/DDBJ databases">
        <authorList>
            <person name="Tran Van P."/>
        </authorList>
    </citation>
    <scope>NUCLEOTIDE SEQUENCE</scope>
</reference>
<dbReference type="EMBL" id="OC857345">
    <property type="protein sequence ID" value="CAD7625048.1"/>
    <property type="molecule type" value="Genomic_DNA"/>
</dbReference>
<dbReference type="SMART" id="SM00320">
    <property type="entry name" value="WD40"/>
    <property type="match status" value="6"/>
</dbReference>
<dbReference type="InterPro" id="IPR036322">
    <property type="entry name" value="WD40_repeat_dom_sf"/>
</dbReference>
<dbReference type="Proteomes" id="UP000759131">
    <property type="component" value="Unassembled WGS sequence"/>
</dbReference>
<keyword evidence="1" id="KW-0853">WD repeat</keyword>
<dbReference type="GO" id="GO:0034388">
    <property type="term" value="C:Pwp2p-containing subcomplex of 90S preribosome"/>
    <property type="evidence" value="ECO:0007669"/>
    <property type="project" value="TreeGrafter"/>
</dbReference>
<dbReference type="GO" id="GO:0006364">
    <property type="term" value="P:rRNA processing"/>
    <property type="evidence" value="ECO:0007669"/>
    <property type="project" value="TreeGrafter"/>
</dbReference>
<accession>A0A7R9KKV9</accession>
<dbReference type="SUPFAM" id="SSF50978">
    <property type="entry name" value="WD40 repeat-like"/>
    <property type="match status" value="1"/>
</dbReference>